<dbReference type="InterPro" id="IPR001851">
    <property type="entry name" value="ABC_transp_permease"/>
</dbReference>
<keyword evidence="4 6" id="KW-1133">Transmembrane helix</keyword>
<feature type="transmembrane region" description="Helical" evidence="6">
    <location>
        <begin position="98"/>
        <end position="117"/>
    </location>
</feature>
<evidence type="ECO:0000313" key="7">
    <source>
        <dbReference type="EMBL" id="GAA3654335.1"/>
    </source>
</evidence>
<reference evidence="8" key="1">
    <citation type="journal article" date="2019" name="Int. J. Syst. Evol. Microbiol.">
        <title>The Global Catalogue of Microorganisms (GCM) 10K type strain sequencing project: providing services to taxonomists for standard genome sequencing and annotation.</title>
        <authorList>
            <consortium name="The Broad Institute Genomics Platform"/>
            <consortium name="The Broad Institute Genome Sequencing Center for Infectious Disease"/>
            <person name="Wu L."/>
            <person name="Ma J."/>
        </authorList>
    </citation>
    <scope>NUCLEOTIDE SEQUENCE [LARGE SCALE GENOMIC DNA]</scope>
    <source>
        <strain evidence="8">JCM 16904</strain>
    </source>
</reference>
<dbReference type="PANTHER" id="PTHR30482:SF20">
    <property type="entry name" value="HIGH-AFFINITY BRANCHED-CHAIN AMINO ACID TRANSPORT SYSTEM PERMEASE PROTEIN LIVM"/>
    <property type="match status" value="1"/>
</dbReference>
<evidence type="ECO:0000256" key="4">
    <source>
        <dbReference type="ARBA" id="ARBA00022989"/>
    </source>
</evidence>
<evidence type="ECO:0000256" key="2">
    <source>
        <dbReference type="ARBA" id="ARBA00022475"/>
    </source>
</evidence>
<keyword evidence="8" id="KW-1185">Reference proteome</keyword>
<evidence type="ECO:0000256" key="6">
    <source>
        <dbReference type="SAM" id="Phobius"/>
    </source>
</evidence>
<dbReference type="Proteomes" id="UP001500902">
    <property type="component" value="Unassembled WGS sequence"/>
</dbReference>
<feature type="transmembrane region" description="Helical" evidence="6">
    <location>
        <begin position="124"/>
        <end position="143"/>
    </location>
</feature>
<dbReference type="RefSeq" id="WP_344874668.1">
    <property type="nucleotide sequence ID" value="NZ_BAAAZP010000027.1"/>
</dbReference>
<feature type="transmembrane region" description="Helical" evidence="6">
    <location>
        <begin position="297"/>
        <end position="316"/>
    </location>
</feature>
<name>A0ABP7BBR4_9ACTN</name>
<evidence type="ECO:0000256" key="5">
    <source>
        <dbReference type="ARBA" id="ARBA00023136"/>
    </source>
</evidence>
<feature type="transmembrane region" description="Helical" evidence="6">
    <location>
        <begin position="261"/>
        <end position="285"/>
    </location>
</feature>
<comment type="caution">
    <text evidence="7">The sequence shown here is derived from an EMBL/GenBank/DDBJ whole genome shotgun (WGS) entry which is preliminary data.</text>
</comment>
<evidence type="ECO:0000313" key="8">
    <source>
        <dbReference type="Proteomes" id="UP001500902"/>
    </source>
</evidence>
<dbReference type="Pfam" id="PF02653">
    <property type="entry name" value="BPD_transp_2"/>
    <property type="match status" value="1"/>
</dbReference>
<organism evidence="7 8">
    <name type="scientific">Nonomuraea antimicrobica</name>
    <dbReference type="NCBI Taxonomy" id="561173"/>
    <lineage>
        <taxon>Bacteria</taxon>
        <taxon>Bacillati</taxon>
        <taxon>Actinomycetota</taxon>
        <taxon>Actinomycetes</taxon>
        <taxon>Streptosporangiales</taxon>
        <taxon>Streptosporangiaceae</taxon>
        <taxon>Nonomuraea</taxon>
    </lineage>
</organism>
<keyword evidence="5 6" id="KW-0472">Membrane</keyword>
<comment type="subcellular location">
    <subcellularLocation>
        <location evidence="1">Cell membrane</location>
        <topology evidence="1">Multi-pass membrane protein</topology>
    </subcellularLocation>
</comment>
<evidence type="ECO:0000256" key="3">
    <source>
        <dbReference type="ARBA" id="ARBA00022692"/>
    </source>
</evidence>
<protein>
    <submittedName>
        <fullName evidence="7">Branched-chain amino acid ABC transporter permease</fullName>
    </submittedName>
</protein>
<proteinExistence type="predicted"/>
<dbReference type="InterPro" id="IPR043428">
    <property type="entry name" value="LivM-like"/>
</dbReference>
<accession>A0ABP7BBR4</accession>
<gene>
    <name evidence="7" type="ORF">GCM10022224_016590</name>
</gene>
<feature type="transmembrane region" description="Helical" evidence="6">
    <location>
        <begin position="223"/>
        <end position="241"/>
    </location>
</feature>
<evidence type="ECO:0000256" key="1">
    <source>
        <dbReference type="ARBA" id="ARBA00004651"/>
    </source>
</evidence>
<dbReference type="CDD" id="cd06581">
    <property type="entry name" value="TM_PBP1_LivM_like"/>
    <property type="match status" value="1"/>
</dbReference>
<sequence>MTRVAQEGWRGGLAKLTARRTTRWVLGAVAAAVLVAIPFNASPYTNLQLALVIALAVSLRGMDVLTGHAGQVTLGQSAFFGIGAYSGGYGFAHGWPAPLSFLLAVVLCVIAGVIVAIPAVRLRGFAFGVITLALPVVMAPLAIRLDWLTGGPVGLAVTTVQAPAWSGLADDQWQYLLVLAVGAVMFLLAHNLLAGRVGRALTLIRTSEIAASSVGIPVQRYKVLAFTVAAAYGGVGGWLYLTAVHYIGVDSLALTLSISMLVALVVGGVRSPLGCVIGAAFYILVPNITDKATPGRSALFFGVALLIVLFVVPSGLSGALRAGWSRLLASPRPATPAAAPPSAEQHASA</sequence>
<feature type="transmembrane region" description="Helical" evidence="6">
    <location>
        <begin position="173"/>
        <end position="193"/>
    </location>
</feature>
<dbReference type="EMBL" id="BAAAZP010000027">
    <property type="protein sequence ID" value="GAA3654335.1"/>
    <property type="molecule type" value="Genomic_DNA"/>
</dbReference>
<dbReference type="PANTHER" id="PTHR30482">
    <property type="entry name" value="HIGH-AFFINITY BRANCHED-CHAIN AMINO ACID TRANSPORT SYSTEM PERMEASE"/>
    <property type="match status" value="1"/>
</dbReference>
<keyword evidence="3 6" id="KW-0812">Transmembrane</keyword>
<feature type="transmembrane region" description="Helical" evidence="6">
    <location>
        <begin position="21"/>
        <end position="41"/>
    </location>
</feature>
<keyword evidence="2" id="KW-1003">Cell membrane</keyword>